<dbReference type="Gene3D" id="2.60.120.10">
    <property type="entry name" value="Jelly Rolls"/>
    <property type="match status" value="1"/>
</dbReference>
<reference evidence="3" key="1">
    <citation type="submission" date="2006-10" db="EMBL/GenBank/DDBJ databases">
        <title>Complete sequence of Solibacter usitatus Ellin6076.</title>
        <authorList>
            <consortium name="US DOE Joint Genome Institute"/>
            <person name="Copeland A."/>
            <person name="Lucas S."/>
            <person name="Lapidus A."/>
            <person name="Barry K."/>
            <person name="Detter J.C."/>
            <person name="Glavina del Rio T."/>
            <person name="Hammon N."/>
            <person name="Israni S."/>
            <person name="Dalin E."/>
            <person name="Tice H."/>
            <person name="Pitluck S."/>
            <person name="Thompson L.S."/>
            <person name="Brettin T."/>
            <person name="Bruce D."/>
            <person name="Han C."/>
            <person name="Tapia R."/>
            <person name="Gilna P."/>
            <person name="Schmutz J."/>
            <person name="Larimer F."/>
            <person name="Land M."/>
            <person name="Hauser L."/>
            <person name="Kyrpides N."/>
            <person name="Mikhailova N."/>
            <person name="Janssen P.H."/>
            <person name="Kuske C.R."/>
            <person name="Richardson P."/>
        </authorList>
    </citation>
    <scope>NUCLEOTIDE SEQUENCE</scope>
    <source>
        <strain evidence="3">Ellin6076</strain>
    </source>
</reference>
<dbReference type="OrthoDB" id="287220at2"/>
<dbReference type="AlphaFoldDB" id="Q020C9"/>
<organism evidence="3">
    <name type="scientific">Solibacter usitatus (strain Ellin6076)</name>
    <dbReference type="NCBI Taxonomy" id="234267"/>
    <lineage>
        <taxon>Bacteria</taxon>
        <taxon>Pseudomonadati</taxon>
        <taxon>Acidobacteriota</taxon>
        <taxon>Terriglobia</taxon>
        <taxon>Bryobacterales</taxon>
        <taxon>Solibacteraceae</taxon>
        <taxon>Candidatus Solibacter</taxon>
    </lineage>
</organism>
<dbReference type="STRING" id="234267.Acid_3766"/>
<evidence type="ECO:0000259" key="2">
    <source>
        <dbReference type="Pfam" id="PF07883"/>
    </source>
</evidence>
<proteinExistence type="predicted"/>
<feature type="signal peptide" evidence="1">
    <location>
        <begin position="1"/>
        <end position="29"/>
    </location>
</feature>
<dbReference type="InterPro" id="IPR013096">
    <property type="entry name" value="Cupin_2"/>
</dbReference>
<keyword evidence="1" id="KW-0732">Signal</keyword>
<protein>
    <submittedName>
        <fullName evidence="3">Cupin 2, conserved barrel domain protein</fullName>
    </submittedName>
</protein>
<accession>Q020C9</accession>
<name>Q020C9_SOLUE</name>
<dbReference type="InterPro" id="IPR014710">
    <property type="entry name" value="RmlC-like_jellyroll"/>
</dbReference>
<evidence type="ECO:0000313" key="3">
    <source>
        <dbReference type="EMBL" id="ABJ84736.1"/>
    </source>
</evidence>
<dbReference type="eggNOG" id="COG1917">
    <property type="taxonomic scope" value="Bacteria"/>
</dbReference>
<dbReference type="SUPFAM" id="SSF51182">
    <property type="entry name" value="RmlC-like cupins"/>
    <property type="match status" value="1"/>
</dbReference>
<dbReference type="EMBL" id="CP000473">
    <property type="protein sequence ID" value="ABJ84736.1"/>
    <property type="molecule type" value="Genomic_DNA"/>
</dbReference>
<dbReference type="InParanoid" id="Q020C9"/>
<dbReference type="Pfam" id="PF07883">
    <property type="entry name" value="Cupin_2"/>
    <property type="match status" value="1"/>
</dbReference>
<evidence type="ECO:0000256" key="1">
    <source>
        <dbReference type="SAM" id="SignalP"/>
    </source>
</evidence>
<dbReference type="InterPro" id="IPR011051">
    <property type="entry name" value="RmlC_Cupin_sf"/>
</dbReference>
<dbReference type="KEGG" id="sus:Acid_3766"/>
<feature type="domain" description="Cupin type-2" evidence="2">
    <location>
        <begin position="70"/>
        <end position="128"/>
    </location>
</feature>
<dbReference type="HOGENOM" id="CLU_1668250_0_0_0"/>
<sequence length="164" mass="17229" precursor="true">MFKNINHFKMTFGAAALAVALTCGIFGSAALLGQTQAPPLQIIGLAQGFSPDNHINIKTKGPTDILQAELVFQPGGDTGWHIHPGPVVVVVKSGSLTEEHRDGCITVHPAGSVFFETEGEVHRAFNQTGVVTDVFATFFSPTGSQPLIPVAAPGETTCRNPSAH</sequence>
<gene>
    <name evidence="3" type="ordered locus">Acid_3766</name>
</gene>
<feature type="chain" id="PRO_5004162808" evidence="1">
    <location>
        <begin position="30"/>
        <end position="164"/>
    </location>
</feature>